<dbReference type="Pfam" id="PF13186">
    <property type="entry name" value="SPASM"/>
    <property type="match status" value="1"/>
</dbReference>
<dbReference type="InterPro" id="IPR017200">
    <property type="entry name" value="PqqE-like"/>
</dbReference>
<feature type="binding site" evidence="8">
    <location>
        <position position="41"/>
    </location>
    <ligand>
        <name>[4Fe-4S] cluster</name>
        <dbReference type="ChEBI" id="CHEBI:49883"/>
        <note>4Fe-4S-S-AdoMet</note>
    </ligand>
</feature>
<keyword evidence="5 8" id="KW-0560">Oxidoreductase</keyword>
<feature type="region of interest" description="Disordered" evidence="9">
    <location>
        <begin position="367"/>
        <end position="421"/>
    </location>
</feature>
<evidence type="ECO:0000313" key="12">
    <source>
        <dbReference type="Proteomes" id="UP000494329"/>
    </source>
</evidence>
<dbReference type="SFLD" id="SFLDS00029">
    <property type="entry name" value="Radical_SAM"/>
    <property type="match status" value="1"/>
</dbReference>
<dbReference type="EMBL" id="CADIKF010000011">
    <property type="protein sequence ID" value="CAB3753954.1"/>
    <property type="molecule type" value="Genomic_DNA"/>
</dbReference>
<dbReference type="UniPathway" id="UPA00539"/>
<dbReference type="NCBIfam" id="TIGR04085">
    <property type="entry name" value="rSAM_more_4Fe4S"/>
    <property type="match status" value="1"/>
</dbReference>
<dbReference type="NCBIfam" id="TIGR02109">
    <property type="entry name" value="PQQ_syn_pqqE"/>
    <property type="match status" value="1"/>
</dbReference>
<comment type="function">
    <text evidence="8">Catalyzes the cross-linking of a glutamate residue and a tyrosine residue in the PqqA protein as part of the biosynthesis of pyrroloquinoline quinone (PQQ).</text>
</comment>
<comment type="similarity">
    <text evidence="8">Belongs to the radical SAM superfamily. PqqE family.</text>
</comment>
<keyword evidence="2 8" id="KW-0949">S-adenosyl-L-methionine</keyword>
<evidence type="ECO:0000256" key="3">
    <source>
        <dbReference type="ARBA" id="ARBA00022723"/>
    </source>
</evidence>
<keyword evidence="1 8" id="KW-0004">4Fe-4S</keyword>
<evidence type="ECO:0000256" key="5">
    <source>
        <dbReference type="ARBA" id="ARBA00023002"/>
    </source>
</evidence>
<dbReference type="EC" id="1.21.98.4" evidence="8"/>
<keyword evidence="12" id="KW-1185">Reference proteome</keyword>
<dbReference type="GO" id="GO:0051539">
    <property type="term" value="F:4 iron, 4 sulfur cluster binding"/>
    <property type="evidence" value="ECO:0007669"/>
    <property type="project" value="UniProtKB-KW"/>
</dbReference>
<protein>
    <recommendedName>
        <fullName evidence="8">PqqA peptide cyclase</fullName>
        <ecNumber evidence="8">1.21.98.4</ecNumber>
    </recommendedName>
    <alternativeName>
        <fullName evidence="8">Coenzyme PQQ synthesis protein E</fullName>
    </alternativeName>
</protein>
<dbReference type="PROSITE" id="PS51918">
    <property type="entry name" value="RADICAL_SAM"/>
    <property type="match status" value="1"/>
</dbReference>
<dbReference type="InterPro" id="IPR006638">
    <property type="entry name" value="Elp3/MiaA/NifB-like_rSAM"/>
</dbReference>
<dbReference type="HAMAP" id="MF_00660">
    <property type="entry name" value="PqqE"/>
    <property type="match status" value="1"/>
</dbReference>
<dbReference type="InterPro" id="IPR058240">
    <property type="entry name" value="rSAM_sf"/>
</dbReference>
<sequence length="421" mass="46821">MTDLSVAAQHMPEHTAQSGIGPPLWLLAELTYRCPLHCAFCYNPVNYTDQQSELDTAQWLRVLREARALGAAQLGFSGGEPLLRDDLEELVAEARQLGFYTNLITSGVGLTDKRLGVLKDNGLDHIQLSFQDSTQQLNDFLSSTRTFDLKNRVARSIKAHGFPMVLNCVLHRYNLPHVDKIIDMALAMGAEYLELANTQYYGWAHTNRAQLMPTEEQLREAEAVVERYRKEIGNRCKIFFVVPDYFETRPKRCMNGWGSVFLGVAPDGAALPCHSARSLPGLTFPNVRDMSIADIWHKSDAFNRFRGFDWMKEPCRSCEEKTLDLGGCRCQAYLLTQDPANADPVCDKSPHHESVVRVVREAAQRGAGGGVALAPDEQPVIFRNDANSRKLSGQISGQISGQPNTPTPAATDKTSDQGARR</sequence>
<dbReference type="InterPro" id="IPR013785">
    <property type="entry name" value="Aldolase_TIM"/>
</dbReference>
<keyword evidence="3 8" id="KW-0479">Metal-binding</keyword>
<gene>
    <name evidence="8 11" type="primary">pqqE</name>
    <name evidence="11" type="ORF">LMG29739_01841</name>
</gene>
<name>A0A6J5DKG5_9BURK</name>
<feature type="binding site" evidence="8">
    <location>
        <position position="34"/>
    </location>
    <ligand>
        <name>[4Fe-4S] cluster</name>
        <dbReference type="ChEBI" id="CHEBI:49883"/>
        <note>4Fe-4S-S-AdoMet</note>
    </ligand>
</feature>
<reference evidence="11 12" key="1">
    <citation type="submission" date="2020-04" db="EMBL/GenBank/DDBJ databases">
        <authorList>
            <person name="De Canck E."/>
        </authorList>
    </citation>
    <scope>NUCLEOTIDE SEQUENCE [LARGE SCALE GENOMIC DNA]</scope>
    <source>
        <strain evidence="11 12">LMG 29739</strain>
    </source>
</reference>
<feature type="binding site" evidence="8">
    <location>
        <position position="38"/>
    </location>
    <ligand>
        <name>[4Fe-4S] cluster</name>
        <dbReference type="ChEBI" id="CHEBI:49883"/>
        <note>4Fe-4S-S-AdoMet</note>
    </ligand>
</feature>
<feature type="domain" description="Radical SAM core" evidence="10">
    <location>
        <begin position="20"/>
        <end position="235"/>
    </location>
</feature>
<dbReference type="Pfam" id="PF04055">
    <property type="entry name" value="Radical_SAM"/>
    <property type="match status" value="1"/>
</dbReference>
<comment type="subunit">
    <text evidence="8">Interacts with PqqD. The interaction is necessary for activity of PqqE.</text>
</comment>
<evidence type="ECO:0000259" key="10">
    <source>
        <dbReference type="PROSITE" id="PS51918"/>
    </source>
</evidence>
<dbReference type="SFLD" id="SFLDG01386">
    <property type="entry name" value="main_SPASM_domain-containing"/>
    <property type="match status" value="1"/>
</dbReference>
<dbReference type="SFLD" id="SFLDF00280">
    <property type="entry name" value="coenzyme_PQQ_synthesis_protein"/>
    <property type="match status" value="1"/>
</dbReference>
<comment type="cofactor">
    <cofactor evidence="8">
        <name>[4Fe-4S] cluster</name>
        <dbReference type="ChEBI" id="CHEBI:49883"/>
    </cofactor>
    <text evidence="8">Binds 1 [4Fe-4S] cluster. The cluster is coordinated with 3 cysteines and an exchangeable S-adenosyl-L-methionine.</text>
</comment>
<accession>A0A6J5DKG5</accession>
<evidence type="ECO:0000256" key="7">
    <source>
        <dbReference type="ARBA" id="ARBA00023014"/>
    </source>
</evidence>
<dbReference type="InterPro" id="IPR023885">
    <property type="entry name" value="4Fe4S-binding_SPASM_dom"/>
</dbReference>
<dbReference type="Gene3D" id="3.20.20.70">
    <property type="entry name" value="Aldolase class I"/>
    <property type="match status" value="1"/>
</dbReference>
<comment type="pathway">
    <text evidence="8">Cofactor biosynthesis; pyrroloquinoline quinone biosynthesis.</text>
</comment>
<dbReference type="SUPFAM" id="SSF102114">
    <property type="entry name" value="Radical SAM enzymes"/>
    <property type="match status" value="1"/>
</dbReference>
<dbReference type="Proteomes" id="UP000494329">
    <property type="component" value="Unassembled WGS sequence"/>
</dbReference>
<dbReference type="AlphaFoldDB" id="A0A6J5DKG5"/>
<evidence type="ECO:0000256" key="2">
    <source>
        <dbReference type="ARBA" id="ARBA00022691"/>
    </source>
</evidence>
<evidence type="ECO:0000256" key="9">
    <source>
        <dbReference type="SAM" id="MobiDB-lite"/>
    </source>
</evidence>
<dbReference type="GO" id="GO:0016491">
    <property type="term" value="F:oxidoreductase activity"/>
    <property type="evidence" value="ECO:0007669"/>
    <property type="project" value="UniProtKB-KW"/>
</dbReference>
<dbReference type="PIRSF" id="PIRSF037420">
    <property type="entry name" value="PQQ_syn_pqqE"/>
    <property type="match status" value="1"/>
</dbReference>
<dbReference type="SFLD" id="SFLDG01067">
    <property type="entry name" value="SPASM/twitch_domain_containing"/>
    <property type="match status" value="1"/>
</dbReference>
<evidence type="ECO:0000256" key="8">
    <source>
        <dbReference type="HAMAP-Rule" id="MF_00660"/>
    </source>
</evidence>
<comment type="catalytic activity">
    <reaction evidence="8">
        <text>[PQQ precursor protein] + S-adenosyl-L-methionine = E-Y cross-linked-[PQQ precursor protein] + 5'-deoxyadenosine + L-methionine + H(+)</text>
        <dbReference type="Rhea" id="RHEA:56836"/>
        <dbReference type="Rhea" id="RHEA-COMP:14800"/>
        <dbReference type="Rhea" id="RHEA-COMP:14801"/>
        <dbReference type="ChEBI" id="CHEBI:15378"/>
        <dbReference type="ChEBI" id="CHEBI:17319"/>
        <dbReference type="ChEBI" id="CHEBI:57844"/>
        <dbReference type="ChEBI" id="CHEBI:59789"/>
        <dbReference type="ChEBI" id="CHEBI:141026"/>
        <dbReference type="ChEBI" id="CHEBI:141027"/>
        <dbReference type="EC" id="1.21.98.4"/>
    </reaction>
</comment>
<evidence type="ECO:0000313" key="11">
    <source>
        <dbReference type="EMBL" id="CAB3753954.1"/>
    </source>
</evidence>
<dbReference type="RefSeq" id="WP_175110581.1">
    <property type="nucleotide sequence ID" value="NZ_CADIKF010000011.1"/>
</dbReference>
<organism evidence="11 12">
    <name type="scientific">Paraburkholderia solisilvae</name>
    <dbReference type="NCBI Taxonomy" id="624376"/>
    <lineage>
        <taxon>Bacteria</taxon>
        <taxon>Pseudomonadati</taxon>
        <taxon>Pseudomonadota</taxon>
        <taxon>Betaproteobacteria</taxon>
        <taxon>Burkholderiales</taxon>
        <taxon>Burkholderiaceae</taxon>
        <taxon>Paraburkholderia</taxon>
    </lineage>
</organism>
<dbReference type="GO" id="GO:0018189">
    <property type="term" value="P:pyrroloquinoline quinone biosynthetic process"/>
    <property type="evidence" value="ECO:0007669"/>
    <property type="project" value="UniProtKB-UniRule"/>
</dbReference>
<dbReference type="InterPro" id="IPR007197">
    <property type="entry name" value="rSAM"/>
</dbReference>
<dbReference type="PANTHER" id="PTHR11228">
    <property type="entry name" value="RADICAL SAM DOMAIN PROTEIN"/>
    <property type="match status" value="1"/>
</dbReference>
<dbReference type="GO" id="GO:1904047">
    <property type="term" value="F:S-adenosyl-L-methionine binding"/>
    <property type="evidence" value="ECO:0007669"/>
    <property type="project" value="UniProtKB-UniRule"/>
</dbReference>
<dbReference type="SMART" id="SM00729">
    <property type="entry name" value="Elp3"/>
    <property type="match status" value="1"/>
</dbReference>
<keyword evidence="7 8" id="KW-0411">Iron-sulfur</keyword>
<keyword evidence="4 8" id="KW-0884">PQQ biosynthesis</keyword>
<dbReference type="CDD" id="cd01335">
    <property type="entry name" value="Radical_SAM"/>
    <property type="match status" value="1"/>
</dbReference>
<dbReference type="GO" id="GO:0009975">
    <property type="term" value="F:cyclase activity"/>
    <property type="evidence" value="ECO:0007669"/>
    <property type="project" value="UniProtKB-UniRule"/>
</dbReference>
<feature type="compositionally biased region" description="Polar residues" evidence="9">
    <location>
        <begin position="389"/>
        <end position="408"/>
    </location>
</feature>
<dbReference type="PANTHER" id="PTHR11228:SF7">
    <property type="entry name" value="PQQA PEPTIDE CYCLASE"/>
    <property type="match status" value="1"/>
</dbReference>
<dbReference type="InterPro" id="IPR050377">
    <property type="entry name" value="Radical_SAM_PqqE_MftC-like"/>
</dbReference>
<dbReference type="InterPro" id="IPR011843">
    <property type="entry name" value="PQQ_synth_PqqE_bac"/>
</dbReference>
<evidence type="ECO:0000256" key="4">
    <source>
        <dbReference type="ARBA" id="ARBA00022905"/>
    </source>
</evidence>
<dbReference type="CDD" id="cd21119">
    <property type="entry name" value="SPASM_PqqE"/>
    <property type="match status" value="1"/>
</dbReference>
<proteinExistence type="inferred from homology"/>
<evidence type="ECO:0000256" key="1">
    <source>
        <dbReference type="ARBA" id="ARBA00022485"/>
    </source>
</evidence>
<evidence type="ECO:0000256" key="6">
    <source>
        <dbReference type="ARBA" id="ARBA00023004"/>
    </source>
</evidence>
<keyword evidence="6 8" id="KW-0408">Iron</keyword>
<dbReference type="GO" id="GO:0005506">
    <property type="term" value="F:iron ion binding"/>
    <property type="evidence" value="ECO:0007669"/>
    <property type="project" value="UniProtKB-UniRule"/>
</dbReference>